<keyword evidence="1" id="KW-0614">Plasmid</keyword>
<dbReference type="AlphaFoldDB" id="F0J829"/>
<protein>
    <submittedName>
        <fullName evidence="1">Uncharacterized protein</fullName>
    </submittedName>
</protein>
<dbReference type="HOGENOM" id="CLU_1821198_0_0_5"/>
<keyword evidence="2" id="KW-1185">Reference proteome</keyword>
<evidence type="ECO:0000313" key="2">
    <source>
        <dbReference type="Proteomes" id="UP000007100"/>
    </source>
</evidence>
<accession>F0J829</accession>
<sequence length="141" mass="16727">MSIFLNNLGIFSMEQIEEWLLTTSIVYVVNENFLSKSRIFEVVNYFYRIGIPEIIIIDGFGDNPELFTKNKYFRYFSKDSSISVDDIIKDPEKYCDMNNIVIIANDRIYYHSGYINKEYLEKIIYNMNNIFQSDDKYVGVN</sequence>
<dbReference type="Proteomes" id="UP000007100">
    <property type="component" value="Plasmid pACMV4"/>
</dbReference>
<gene>
    <name evidence="1" type="ordered locus">ACMV_P4_00360</name>
</gene>
<geneLocation type="plasmid" evidence="1 2">
    <name>pACMV4</name>
</geneLocation>
<evidence type="ECO:0000313" key="1">
    <source>
        <dbReference type="EMBL" id="BAJ83246.1"/>
    </source>
</evidence>
<name>F0J829_ACIMA</name>
<dbReference type="EMBL" id="AP012039">
    <property type="protein sequence ID" value="BAJ83246.1"/>
    <property type="molecule type" value="Genomic_DNA"/>
</dbReference>
<dbReference type="KEGG" id="amv:ACMV_P4_00360"/>
<reference evidence="1 2" key="1">
    <citation type="submission" date="2010-12" db="EMBL/GenBank/DDBJ databases">
        <title>Whole genome sequence of Acidiphilium multivorum AIU301.</title>
        <authorList>
            <person name="Narita-Yamada S."/>
            <person name="Nakamura S."/>
            <person name="Ito N."/>
            <person name="Takarada H."/>
            <person name="Katano Y."/>
            <person name="Nakazawa H."/>
            <person name="Hosoyama A."/>
            <person name="Yamada R."/>
            <person name="Fujita N."/>
        </authorList>
    </citation>
    <scope>NUCLEOTIDE SEQUENCE [LARGE SCALE GENOMIC DNA]</scope>
    <source>
        <strain evidence="2">DSM 11245 / JCM 8867 / AIU301</strain>
        <plasmid evidence="1 2">pACMV4</plasmid>
    </source>
</reference>
<organism evidence="1 2">
    <name type="scientific">Acidiphilium multivorum (strain DSM 11245 / JCM 8867 / NBRC 100883 / AIU 301)</name>
    <dbReference type="NCBI Taxonomy" id="926570"/>
    <lineage>
        <taxon>Bacteria</taxon>
        <taxon>Pseudomonadati</taxon>
        <taxon>Pseudomonadota</taxon>
        <taxon>Alphaproteobacteria</taxon>
        <taxon>Acetobacterales</taxon>
        <taxon>Acidocellaceae</taxon>
        <taxon>Acidiphilium</taxon>
    </lineage>
</organism>
<proteinExistence type="predicted"/>